<name>A0A6H5H8G0_9HEMI</name>
<dbReference type="Proteomes" id="UP000479000">
    <property type="component" value="Unassembled WGS sequence"/>
</dbReference>
<evidence type="ECO:0000256" key="1">
    <source>
        <dbReference type="SAM" id="MobiDB-lite"/>
    </source>
</evidence>
<evidence type="ECO:0000313" key="3">
    <source>
        <dbReference type="EMBL" id="CAB0012532.1"/>
    </source>
</evidence>
<gene>
    <name evidence="3" type="ORF">NTEN_LOCUS17257</name>
</gene>
<dbReference type="GO" id="GO:0006310">
    <property type="term" value="P:DNA recombination"/>
    <property type="evidence" value="ECO:0007669"/>
    <property type="project" value="InterPro"/>
</dbReference>
<reference evidence="3 4" key="1">
    <citation type="submission" date="2020-02" db="EMBL/GenBank/DDBJ databases">
        <authorList>
            <person name="Ferguson B K."/>
        </authorList>
    </citation>
    <scope>NUCLEOTIDE SEQUENCE [LARGE SCALE GENOMIC DNA]</scope>
</reference>
<evidence type="ECO:0000259" key="2">
    <source>
        <dbReference type="PROSITE" id="PS51898"/>
    </source>
</evidence>
<feature type="compositionally biased region" description="Basic and acidic residues" evidence="1">
    <location>
        <begin position="577"/>
        <end position="587"/>
    </location>
</feature>
<evidence type="ECO:0000313" key="4">
    <source>
        <dbReference type="Proteomes" id="UP000479000"/>
    </source>
</evidence>
<organism evidence="3 4">
    <name type="scientific">Nesidiocoris tenuis</name>
    <dbReference type="NCBI Taxonomy" id="355587"/>
    <lineage>
        <taxon>Eukaryota</taxon>
        <taxon>Metazoa</taxon>
        <taxon>Ecdysozoa</taxon>
        <taxon>Arthropoda</taxon>
        <taxon>Hexapoda</taxon>
        <taxon>Insecta</taxon>
        <taxon>Pterygota</taxon>
        <taxon>Neoptera</taxon>
        <taxon>Paraneoptera</taxon>
        <taxon>Hemiptera</taxon>
        <taxon>Heteroptera</taxon>
        <taxon>Panheteroptera</taxon>
        <taxon>Cimicomorpha</taxon>
        <taxon>Miridae</taxon>
        <taxon>Dicyphina</taxon>
        <taxon>Nesidiocoris</taxon>
    </lineage>
</organism>
<dbReference type="OrthoDB" id="6597316at2759"/>
<proteinExistence type="predicted"/>
<keyword evidence="4" id="KW-1185">Reference proteome</keyword>
<protein>
    <recommendedName>
        <fullName evidence="2">Tyr recombinase domain-containing protein</fullName>
    </recommendedName>
</protein>
<sequence>LMRVISEMNSRNSLSLKRTIERGLQRGLEIVELKKGKKIRHYCKFCQSLKTNIERHFRLVHINEQEVKAIVEAEGGVAKCLMRRLKADGDASNPQPVPENSRKTARVKCDKCRKDISSHNYSRHLRKCDPDGILAPARLQNEFSNPVPHRLLSSFQFRNANVKKEIFKDQDIIIFANLLCDKYAGEAHQEKHIAALVRTVGRILFLMKEKCPQIKNAADSLDPAYFSNVFVPVVKEMGVIGKGPGGGYSHPSVPDQYGRIYRKFSKIVKENALASRNQERRTRITDWMDLYDGSFSDRVGYVARLQSARRSHDRKDAVPVMEDVLKLSDYITKQTEESMKILNERFESHSYLTLMKALLIQLWLFNRKRVSEVDKLLLTDWNDRRSVDENSIEYRTLLPSEQLFAKTFNRITVRGKLGRPVALIVTKSNEESLNFLISLREEAGIPSDNPYIFAKGSSFMEGTKVMRDFANSCGASQPALLRGTKLRKQLAVSLQYINLNKEDLRQVAQTLGHTVDTHMQFYRKPMPAQHLGRVSKVLMALDRGNIGDYKGKNLDDINPNYAIDYETPVDTNIDNSSPHESEEERMVDPSMENEAAGEDEEDEVCTPKNAAPVPSCSTTLAGEDGDWNPTMHQDEEEETDEEEEEEFNAVRRKKKMKFPAVDSEEEQPQKNTFRNVVRRRPREGNNRRIAWLTPIKQQLKKIFIENFKTGKLPTLPECAEVITKSGAKIPTLKQASPKRLKALINNMMVKEKQKKNDLSIAPRIMILLSFFGAKKRYNRTSARIRMSIFELVFGTRLTEVWPWPFRNLDEPVLRSRRWNLSFRKLLLCAYWKEYLFILRYVVVKCEYNYNNEQPFTLRPNSAMATETKASRLEQISGE</sequence>
<dbReference type="PANTHER" id="PTHR33480">
    <property type="entry name" value="SET DOMAIN-CONTAINING PROTEIN-RELATED"/>
    <property type="match status" value="1"/>
</dbReference>
<feature type="region of interest" description="Disordered" evidence="1">
    <location>
        <begin position="569"/>
        <end position="643"/>
    </location>
</feature>
<dbReference type="GO" id="GO:0015074">
    <property type="term" value="P:DNA integration"/>
    <property type="evidence" value="ECO:0007669"/>
    <property type="project" value="InterPro"/>
</dbReference>
<dbReference type="InterPro" id="IPR002104">
    <property type="entry name" value="Integrase_catalytic"/>
</dbReference>
<accession>A0A6H5H8G0</accession>
<feature type="compositionally biased region" description="Acidic residues" evidence="1">
    <location>
        <begin position="634"/>
        <end position="643"/>
    </location>
</feature>
<dbReference type="AlphaFoldDB" id="A0A6H5H8G0"/>
<feature type="domain" description="Tyr recombinase" evidence="2">
    <location>
        <begin position="326"/>
        <end position="536"/>
    </location>
</feature>
<dbReference type="PROSITE" id="PS51898">
    <property type="entry name" value="TYR_RECOMBINASE"/>
    <property type="match status" value="1"/>
</dbReference>
<feature type="compositionally biased region" description="Acidic residues" evidence="1">
    <location>
        <begin position="595"/>
        <end position="604"/>
    </location>
</feature>
<dbReference type="GO" id="GO:0003677">
    <property type="term" value="F:DNA binding"/>
    <property type="evidence" value="ECO:0007669"/>
    <property type="project" value="InterPro"/>
</dbReference>
<feature type="non-terminal residue" evidence="3">
    <location>
        <position position="1"/>
    </location>
</feature>
<dbReference type="PANTHER" id="PTHR33480:SF1">
    <property type="entry name" value="TYR RECOMBINASE DOMAIN-CONTAINING PROTEIN"/>
    <property type="match status" value="1"/>
</dbReference>
<dbReference type="EMBL" id="CADCXU010025514">
    <property type="protein sequence ID" value="CAB0012532.1"/>
    <property type="molecule type" value="Genomic_DNA"/>
</dbReference>